<feature type="compositionally biased region" description="Basic and acidic residues" evidence="7">
    <location>
        <begin position="151"/>
        <end position="170"/>
    </location>
</feature>
<dbReference type="CDD" id="cd18787">
    <property type="entry name" value="SF2_C_DEAD"/>
    <property type="match status" value="1"/>
</dbReference>
<dbReference type="Pfam" id="PF00270">
    <property type="entry name" value="DEAD"/>
    <property type="match status" value="1"/>
</dbReference>
<evidence type="ECO:0000256" key="6">
    <source>
        <dbReference type="RuleBase" id="RU000492"/>
    </source>
</evidence>
<evidence type="ECO:0000256" key="1">
    <source>
        <dbReference type="ARBA" id="ARBA00022741"/>
    </source>
</evidence>
<dbReference type="PROSITE" id="PS51194">
    <property type="entry name" value="HELICASE_CTER"/>
    <property type="match status" value="1"/>
</dbReference>
<feature type="domain" description="Helicase C-terminal" evidence="9">
    <location>
        <begin position="404"/>
        <end position="573"/>
    </location>
</feature>
<keyword evidence="12" id="KW-1185">Reference proteome</keyword>
<organism evidence="11 12">
    <name type="scientific">Chondrus crispus</name>
    <name type="common">Carrageen Irish moss</name>
    <name type="synonym">Polymorpha crispa</name>
    <dbReference type="NCBI Taxonomy" id="2769"/>
    <lineage>
        <taxon>Eukaryota</taxon>
        <taxon>Rhodophyta</taxon>
        <taxon>Florideophyceae</taxon>
        <taxon>Rhodymeniophycidae</taxon>
        <taxon>Gigartinales</taxon>
        <taxon>Gigartinaceae</taxon>
        <taxon>Chondrus</taxon>
    </lineage>
</organism>
<evidence type="ECO:0000313" key="12">
    <source>
        <dbReference type="Proteomes" id="UP000012073"/>
    </source>
</evidence>
<reference evidence="12" key="1">
    <citation type="journal article" date="2013" name="Proc. Natl. Acad. Sci. U.S.A.">
        <title>Genome structure and metabolic features in the red seaweed Chondrus crispus shed light on evolution of the Archaeplastida.</title>
        <authorList>
            <person name="Collen J."/>
            <person name="Porcel B."/>
            <person name="Carre W."/>
            <person name="Ball S.G."/>
            <person name="Chaparro C."/>
            <person name="Tonon T."/>
            <person name="Barbeyron T."/>
            <person name="Michel G."/>
            <person name="Noel B."/>
            <person name="Valentin K."/>
            <person name="Elias M."/>
            <person name="Artiguenave F."/>
            <person name="Arun A."/>
            <person name="Aury J.M."/>
            <person name="Barbosa-Neto J.F."/>
            <person name="Bothwell J.H."/>
            <person name="Bouget F.Y."/>
            <person name="Brillet L."/>
            <person name="Cabello-Hurtado F."/>
            <person name="Capella-Gutierrez S."/>
            <person name="Charrier B."/>
            <person name="Cladiere L."/>
            <person name="Cock J.M."/>
            <person name="Coelho S.M."/>
            <person name="Colleoni C."/>
            <person name="Czjzek M."/>
            <person name="Da Silva C."/>
            <person name="Delage L."/>
            <person name="Denoeud F."/>
            <person name="Deschamps P."/>
            <person name="Dittami S.M."/>
            <person name="Gabaldon T."/>
            <person name="Gachon C.M."/>
            <person name="Groisillier A."/>
            <person name="Herve C."/>
            <person name="Jabbari K."/>
            <person name="Katinka M."/>
            <person name="Kloareg B."/>
            <person name="Kowalczyk N."/>
            <person name="Labadie K."/>
            <person name="Leblanc C."/>
            <person name="Lopez P.J."/>
            <person name="McLachlan D.H."/>
            <person name="Meslet-Cladiere L."/>
            <person name="Moustafa A."/>
            <person name="Nehr Z."/>
            <person name="Nyvall Collen P."/>
            <person name="Panaud O."/>
            <person name="Partensky F."/>
            <person name="Poulain J."/>
            <person name="Rensing S.A."/>
            <person name="Rousvoal S."/>
            <person name="Samson G."/>
            <person name="Symeonidi A."/>
            <person name="Weissenbach J."/>
            <person name="Zambounis A."/>
            <person name="Wincker P."/>
            <person name="Boyen C."/>
        </authorList>
    </citation>
    <scope>NUCLEOTIDE SEQUENCE [LARGE SCALE GENOMIC DNA]</scope>
    <source>
        <strain evidence="12">cv. Stackhouse</strain>
    </source>
</reference>
<proteinExistence type="inferred from homology"/>
<dbReference type="PROSITE" id="PS51195">
    <property type="entry name" value="Q_MOTIF"/>
    <property type="match status" value="1"/>
</dbReference>
<evidence type="ECO:0000256" key="7">
    <source>
        <dbReference type="SAM" id="MobiDB-lite"/>
    </source>
</evidence>
<evidence type="ECO:0000313" key="11">
    <source>
        <dbReference type="EMBL" id="CDF39745.1"/>
    </source>
</evidence>
<dbReference type="PANTHER" id="PTHR47959:SF14">
    <property type="entry name" value="DEAD-BOX ATP-DEPENDENT RNA HELICASE 28"/>
    <property type="match status" value="1"/>
</dbReference>
<feature type="region of interest" description="Disordered" evidence="7">
    <location>
        <begin position="645"/>
        <end position="699"/>
    </location>
</feature>
<dbReference type="STRING" id="2769.R7QQT0"/>
<dbReference type="InterPro" id="IPR050079">
    <property type="entry name" value="DEAD_box_RNA_helicase"/>
</dbReference>
<dbReference type="GO" id="GO:0003724">
    <property type="term" value="F:RNA helicase activity"/>
    <property type="evidence" value="ECO:0007669"/>
    <property type="project" value="InterPro"/>
</dbReference>
<dbReference type="SMART" id="SM00487">
    <property type="entry name" value="DEXDc"/>
    <property type="match status" value="1"/>
</dbReference>
<dbReference type="PANTHER" id="PTHR47959">
    <property type="entry name" value="ATP-DEPENDENT RNA HELICASE RHLE-RELATED"/>
    <property type="match status" value="1"/>
</dbReference>
<feature type="domain" description="Helicase ATP-binding" evidence="8">
    <location>
        <begin position="270"/>
        <end position="444"/>
    </location>
</feature>
<keyword evidence="3 6" id="KW-0347">Helicase</keyword>
<dbReference type="EMBL" id="HG002070">
    <property type="protein sequence ID" value="CDF39745.1"/>
    <property type="molecule type" value="Genomic_DNA"/>
</dbReference>
<dbReference type="GO" id="GO:0005524">
    <property type="term" value="F:ATP binding"/>
    <property type="evidence" value="ECO:0007669"/>
    <property type="project" value="UniProtKB-KW"/>
</dbReference>
<evidence type="ECO:0000259" key="10">
    <source>
        <dbReference type="PROSITE" id="PS51195"/>
    </source>
</evidence>
<comment type="similarity">
    <text evidence="6">Belongs to the DEAD box helicase family.</text>
</comment>
<evidence type="ECO:0000256" key="5">
    <source>
        <dbReference type="PROSITE-ProRule" id="PRU00552"/>
    </source>
</evidence>
<protein>
    <submittedName>
        <fullName evidence="11">Uncharacterized protein</fullName>
    </submittedName>
</protein>
<feature type="domain" description="DEAD-box RNA helicase Q" evidence="10">
    <location>
        <begin position="239"/>
        <end position="267"/>
    </location>
</feature>
<dbReference type="InterPro" id="IPR001650">
    <property type="entry name" value="Helicase_C-like"/>
</dbReference>
<dbReference type="InterPro" id="IPR014001">
    <property type="entry name" value="Helicase_ATP-bd"/>
</dbReference>
<dbReference type="CDD" id="cd17947">
    <property type="entry name" value="DEADc_DDX27"/>
    <property type="match status" value="1"/>
</dbReference>
<dbReference type="Proteomes" id="UP000012073">
    <property type="component" value="Unassembled WGS sequence"/>
</dbReference>
<dbReference type="GO" id="GO:0003676">
    <property type="term" value="F:nucleic acid binding"/>
    <property type="evidence" value="ECO:0007669"/>
    <property type="project" value="InterPro"/>
</dbReference>
<dbReference type="GeneID" id="17317719"/>
<accession>R7QQT0</accession>
<dbReference type="SUPFAM" id="SSF52540">
    <property type="entry name" value="P-loop containing nucleoside triphosphate hydrolases"/>
    <property type="match status" value="2"/>
</dbReference>
<feature type="short sequence motif" description="Q motif" evidence="5">
    <location>
        <begin position="239"/>
        <end position="267"/>
    </location>
</feature>
<evidence type="ECO:0000256" key="2">
    <source>
        <dbReference type="ARBA" id="ARBA00022801"/>
    </source>
</evidence>
<dbReference type="GO" id="GO:0005829">
    <property type="term" value="C:cytosol"/>
    <property type="evidence" value="ECO:0007669"/>
    <property type="project" value="TreeGrafter"/>
</dbReference>
<dbReference type="SMART" id="SM00490">
    <property type="entry name" value="HELICc"/>
    <property type="match status" value="1"/>
</dbReference>
<dbReference type="Gramene" id="CDF39745">
    <property type="protein sequence ID" value="CDF39745"/>
    <property type="gene ID" value="CHC_T00006787001"/>
</dbReference>
<dbReference type="Pfam" id="PF00271">
    <property type="entry name" value="Helicase_C"/>
    <property type="match status" value="1"/>
</dbReference>
<dbReference type="PhylomeDB" id="R7QQT0"/>
<name>R7QQT0_CHOCR</name>
<keyword evidence="1 6" id="KW-0547">Nucleotide-binding</keyword>
<dbReference type="PROSITE" id="PS00039">
    <property type="entry name" value="DEAD_ATP_HELICASE"/>
    <property type="match status" value="1"/>
</dbReference>
<feature type="region of interest" description="Disordered" evidence="7">
    <location>
        <begin position="120"/>
        <end position="233"/>
    </location>
</feature>
<dbReference type="GO" id="GO:0016787">
    <property type="term" value="F:hydrolase activity"/>
    <property type="evidence" value="ECO:0007669"/>
    <property type="project" value="UniProtKB-KW"/>
</dbReference>
<evidence type="ECO:0000256" key="3">
    <source>
        <dbReference type="ARBA" id="ARBA00022806"/>
    </source>
</evidence>
<dbReference type="PROSITE" id="PS51192">
    <property type="entry name" value="HELICASE_ATP_BIND_1"/>
    <property type="match status" value="1"/>
</dbReference>
<dbReference type="OrthoDB" id="10259843at2759"/>
<keyword evidence="2 6" id="KW-0378">Hydrolase</keyword>
<feature type="compositionally biased region" description="Basic and acidic residues" evidence="7">
    <location>
        <begin position="651"/>
        <end position="692"/>
    </location>
</feature>
<dbReference type="InterPro" id="IPR011545">
    <property type="entry name" value="DEAD/DEAH_box_helicase_dom"/>
</dbReference>
<feature type="compositionally biased region" description="Acidic residues" evidence="7">
    <location>
        <begin position="120"/>
        <end position="143"/>
    </location>
</feature>
<dbReference type="InterPro" id="IPR000629">
    <property type="entry name" value="RNA-helicase_DEAD-box_CS"/>
</dbReference>
<dbReference type="Gene3D" id="3.40.50.300">
    <property type="entry name" value="P-loop containing nucleotide triphosphate hydrolases"/>
    <property type="match status" value="2"/>
</dbReference>
<evidence type="ECO:0000259" key="8">
    <source>
        <dbReference type="PROSITE" id="PS51192"/>
    </source>
</evidence>
<gene>
    <name evidence="11" type="ORF">CHC_T00006787001</name>
</gene>
<evidence type="ECO:0000256" key="4">
    <source>
        <dbReference type="ARBA" id="ARBA00022840"/>
    </source>
</evidence>
<sequence>MRRSCSSEGEAGGTNFLPLKNSPHGLADVHSAETWTLAFSVGVASAGTDLDSVVENVAREASDRANAAAPPPLGGAEADGIGDAGVAMAMRVAKGGGAGSIGLAMQEDPDGFVRTVEAAPDSDFDDDASALEFGSEDGDDGDDVNPAKPFFEPERPAGWDLSDARAEAAKPRPFQTSIDEKIKTHQKGLTEPPKEGADEEKGELRKRKRGGPEAVADVEAEKGPKKGKKRLRKERAAAKNFVELHLSRALQKAVEQLEWHEPTPIQSRAIPYILAGRDICGSAVTGSGKTGAFVLPVLERLLQAGVDNVTRVVMLLPTRELAAQCHAVIKNLAKYTSIRAALAVGGLSNKTQEAALRTRPHILVATPGRLIDHIRNAHGFSLDDIEVLIMDEADRLLEMGFQAEVEEIVRNTRAAGRQTLLFSATMTDDLKGLIKLSLQNPINLAVDPVFDVATTLAQEFLKSAELHGNLTQAQRLAALDTFRDGTVDFLLCTDLAARGLDIAGVETVINYDLPGEVKEYVHRVGRTARAGKQGRACSIVCSGNNDERRLLKGITKRAQGQLSARIVPPSAIGKWRAWIDSLEPAAKAVLKEEKQEKEMRLAEMELSKASNILKHSDDIYSRPARTWFQNEEQKRESKVNARMAKGLGPSLEEKVQAEKKKQKKLARERQTRDRESAELDQGHSKQRADARNAKKNNRLRNWSSVGYGLQARYAGRHVGTNCRGTKFRRLTWWACAARLV</sequence>
<feature type="region of interest" description="Disordered" evidence="7">
    <location>
        <begin position="1"/>
        <end position="22"/>
    </location>
</feature>
<dbReference type="AlphaFoldDB" id="R7QQT0"/>
<dbReference type="RefSeq" id="XP_005710039.1">
    <property type="nucleotide sequence ID" value="XM_005709982.1"/>
</dbReference>
<evidence type="ECO:0000259" key="9">
    <source>
        <dbReference type="PROSITE" id="PS51194"/>
    </source>
</evidence>
<dbReference type="InterPro" id="IPR014014">
    <property type="entry name" value="RNA_helicase_DEAD_Q_motif"/>
</dbReference>
<dbReference type="KEGG" id="ccp:CHC_T00006787001"/>
<keyword evidence="4 6" id="KW-0067">ATP-binding</keyword>
<dbReference type="InterPro" id="IPR027417">
    <property type="entry name" value="P-loop_NTPase"/>
</dbReference>